<feature type="repeat" description="ANK" evidence="1">
    <location>
        <begin position="83"/>
        <end position="115"/>
    </location>
</feature>
<dbReference type="PANTHER" id="PTHR46224">
    <property type="entry name" value="ANKYRIN REPEAT FAMILY PROTEIN"/>
    <property type="match status" value="1"/>
</dbReference>
<dbReference type="PRINTS" id="PR01415">
    <property type="entry name" value="ANKYRIN"/>
</dbReference>
<dbReference type="Gene3D" id="1.25.40.10">
    <property type="entry name" value="Tetratricopeptide repeat domain"/>
    <property type="match status" value="1"/>
</dbReference>
<dbReference type="InterPro" id="IPR011990">
    <property type="entry name" value="TPR-like_helical_dom_sf"/>
</dbReference>
<feature type="repeat" description="ANK" evidence="1">
    <location>
        <begin position="116"/>
        <end position="148"/>
    </location>
</feature>
<evidence type="ECO:0000313" key="5">
    <source>
        <dbReference type="Proteomes" id="UP001415857"/>
    </source>
</evidence>
<evidence type="ECO:0000256" key="1">
    <source>
        <dbReference type="PROSITE-ProRule" id="PRU00023"/>
    </source>
</evidence>
<keyword evidence="5" id="KW-1185">Reference proteome</keyword>
<evidence type="ECO:0000313" key="4">
    <source>
        <dbReference type="EMBL" id="KAK9281005.1"/>
    </source>
</evidence>
<comment type="caution">
    <text evidence="4">The sequence shown here is derived from an EMBL/GenBank/DDBJ whole genome shotgun (WGS) entry which is preliminary data.</text>
</comment>
<keyword evidence="1" id="KW-0040">ANK repeat</keyword>
<feature type="repeat" description="ANK" evidence="1">
    <location>
        <begin position="49"/>
        <end position="71"/>
    </location>
</feature>
<dbReference type="SUPFAM" id="SSF48452">
    <property type="entry name" value="TPR-like"/>
    <property type="match status" value="1"/>
</dbReference>
<keyword evidence="2" id="KW-0802">TPR repeat</keyword>
<dbReference type="PROSITE" id="PS50297">
    <property type="entry name" value="ANK_REP_REGION"/>
    <property type="match status" value="5"/>
</dbReference>
<feature type="repeat" description="ANK" evidence="1">
    <location>
        <begin position="148"/>
        <end position="180"/>
    </location>
</feature>
<dbReference type="EMBL" id="JBBPBK010000007">
    <property type="protein sequence ID" value="KAK9281005.1"/>
    <property type="molecule type" value="Genomic_DNA"/>
</dbReference>
<feature type="repeat" description="TPR" evidence="2">
    <location>
        <begin position="373"/>
        <end position="406"/>
    </location>
</feature>
<name>A0AAP0WZT5_LIQFO</name>
<feature type="repeat" description="ANK" evidence="1">
    <location>
        <begin position="213"/>
        <end position="245"/>
    </location>
</feature>
<dbReference type="Pfam" id="PF25575">
    <property type="entry name" value="TPR_BSK1_C"/>
    <property type="match status" value="1"/>
</dbReference>
<gene>
    <name evidence="4" type="ORF">L1049_003896</name>
</gene>
<dbReference type="InterPro" id="IPR019734">
    <property type="entry name" value="TPR_rpt"/>
</dbReference>
<feature type="domain" description="Serine/threonine-protein kinase BSK1-like TPR repeats" evidence="3">
    <location>
        <begin position="306"/>
        <end position="377"/>
    </location>
</feature>
<dbReference type="InterPro" id="IPR058209">
    <property type="entry name" value="TPR_BSK1_C"/>
</dbReference>
<feature type="repeat" description="ANK" evidence="1">
    <location>
        <begin position="181"/>
        <end position="213"/>
    </location>
</feature>
<dbReference type="SMART" id="SM00028">
    <property type="entry name" value="TPR"/>
    <property type="match status" value="3"/>
</dbReference>
<proteinExistence type="predicted"/>
<dbReference type="InterPro" id="IPR036770">
    <property type="entry name" value="Ankyrin_rpt-contain_sf"/>
</dbReference>
<accession>A0AAP0WZT5</accession>
<reference evidence="4 5" key="1">
    <citation type="journal article" date="2024" name="Plant J.">
        <title>Genome sequences and population genomics reveal climatic adaptation and genomic divergence between two closely related sweetgum species.</title>
        <authorList>
            <person name="Xu W.Q."/>
            <person name="Ren C.Q."/>
            <person name="Zhang X.Y."/>
            <person name="Comes H.P."/>
            <person name="Liu X.H."/>
            <person name="Li Y.G."/>
            <person name="Kettle C.J."/>
            <person name="Jalonen R."/>
            <person name="Gaisberger H."/>
            <person name="Ma Y.Z."/>
            <person name="Qiu Y.X."/>
        </authorList>
    </citation>
    <scope>NUCLEOTIDE SEQUENCE [LARGE SCALE GENOMIC DNA]</scope>
    <source>
        <strain evidence="4">Hangzhou</strain>
    </source>
</reference>
<dbReference type="PANTHER" id="PTHR46224:SF67">
    <property type="entry name" value="HSP70-HSP90 ORGANIZING PROTEIN 3-LIKE"/>
    <property type="match status" value="1"/>
</dbReference>
<dbReference type="PROSITE" id="PS50005">
    <property type="entry name" value="TPR"/>
    <property type="match status" value="1"/>
</dbReference>
<dbReference type="InterPro" id="IPR051616">
    <property type="entry name" value="Cul2-RING_E3_ligase_SR"/>
</dbReference>
<dbReference type="Gene3D" id="1.25.40.20">
    <property type="entry name" value="Ankyrin repeat-containing domain"/>
    <property type="match status" value="3"/>
</dbReference>
<dbReference type="AlphaFoldDB" id="A0AAP0WZT5"/>
<dbReference type="InterPro" id="IPR002110">
    <property type="entry name" value="Ankyrin_rpt"/>
</dbReference>
<dbReference type="PROSITE" id="PS50088">
    <property type="entry name" value="ANK_REPEAT"/>
    <property type="match status" value="6"/>
</dbReference>
<dbReference type="SUPFAM" id="SSF48403">
    <property type="entry name" value="Ankyrin repeat"/>
    <property type="match status" value="1"/>
</dbReference>
<dbReference type="Proteomes" id="UP001415857">
    <property type="component" value="Unassembled WGS sequence"/>
</dbReference>
<protein>
    <recommendedName>
        <fullName evidence="3">Serine/threonine-protein kinase BSK1-like TPR repeats domain-containing protein</fullName>
    </recommendedName>
</protein>
<organism evidence="4 5">
    <name type="scientific">Liquidambar formosana</name>
    <name type="common">Formosan gum</name>
    <dbReference type="NCBI Taxonomy" id="63359"/>
    <lineage>
        <taxon>Eukaryota</taxon>
        <taxon>Viridiplantae</taxon>
        <taxon>Streptophyta</taxon>
        <taxon>Embryophyta</taxon>
        <taxon>Tracheophyta</taxon>
        <taxon>Spermatophyta</taxon>
        <taxon>Magnoliopsida</taxon>
        <taxon>eudicotyledons</taxon>
        <taxon>Gunneridae</taxon>
        <taxon>Pentapetalae</taxon>
        <taxon>Saxifragales</taxon>
        <taxon>Altingiaceae</taxon>
        <taxon>Liquidambar</taxon>
    </lineage>
</organism>
<dbReference type="Pfam" id="PF12796">
    <property type="entry name" value="Ank_2"/>
    <property type="match status" value="3"/>
</dbReference>
<evidence type="ECO:0000259" key="3">
    <source>
        <dbReference type="Pfam" id="PF25575"/>
    </source>
</evidence>
<sequence>MASSSNMSPTYRFLDAALTGNLKLFKNLALELCDGDGLATAVASVKDSNGRTALHFAASGGRTRVCKYLIEEIKLDMEMKDGRGETPLHHATLGEHLPTAVYLLEKGADPAAENDKRLTALHYAAEKGLKKFIHLLISKGAVVDAIADSGTPLQFAAAHGRKEALKILLDNSANPNVVFHHIYSPLSVSVLSSSYECVRLLLQAGADPNISSCGVTALGIAASEGETEIIKCLLKAGANANVTNNYGLTPVEIAALKGNHEGVMSLLPVTSRIPTIPDWSFSGIIRHIHSEEAREQRKLKVKEIFLLSKSKGEEAFKRKDYLNAIYWYTEAINADPSDAAVLSNRSLCWARLNEGSRALSDAQACIQLRPDWPKAYYREGVAWKLLKRFHMASESFLDGLKLDPENKELETAFWEAAEAEMKYMCLTRVM</sequence>
<dbReference type="SMART" id="SM00248">
    <property type="entry name" value="ANK"/>
    <property type="match status" value="7"/>
</dbReference>
<evidence type="ECO:0000256" key="2">
    <source>
        <dbReference type="PROSITE-ProRule" id="PRU00339"/>
    </source>
</evidence>